<dbReference type="AlphaFoldDB" id="A0AAD9JTI6"/>
<name>A0AAD9JTI6_RIDPI</name>
<dbReference type="EMBL" id="JAODUO010001810">
    <property type="protein sequence ID" value="KAK2158278.1"/>
    <property type="molecule type" value="Genomic_DNA"/>
</dbReference>
<evidence type="ECO:0008006" key="4">
    <source>
        <dbReference type="Google" id="ProtNLM"/>
    </source>
</evidence>
<dbReference type="InterPro" id="IPR036179">
    <property type="entry name" value="Ig-like_dom_sf"/>
</dbReference>
<accession>A0AAD9JTI6</accession>
<sequence>MSALLATITLLLCITTEMFDVLTVDAYDIEHRESMVYVTKGSTAILPCVITGDYDTGKDAVNWEKYMLEDDTTGRHVSSAANAAVPFRDTGRYSVLYKQGTDRLDYSIQITSKYMCNAWFLRKIV</sequence>
<feature type="chain" id="PRO_5041947366" description="Immunoglobulin V-set domain-containing protein" evidence="1">
    <location>
        <begin position="27"/>
        <end position="125"/>
    </location>
</feature>
<reference evidence="2" key="1">
    <citation type="journal article" date="2023" name="Mol. Biol. Evol.">
        <title>Third-Generation Sequencing Reveals the Adaptive Role of the Epigenome in Three Deep-Sea Polychaetes.</title>
        <authorList>
            <person name="Perez M."/>
            <person name="Aroh O."/>
            <person name="Sun Y."/>
            <person name="Lan Y."/>
            <person name="Juniper S.K."/>
            <person name="Young C.R."/>
            <person name="Angers B."/>
            <person name="Qian P.Y."/>
        </authorList>
    </citation>
    <scope>NUCLEOTIDE SEQUENCE</scope>
    <source>
        <strain evidence="2">R07B-5</strain>
    </source>
</reference>
<evidence type="ECO:0000313" key="3">
    <source>
        <dbReference type="Proteomes" id="UP001209878"/>
    </source>
</evidence>
<dbReference type="Gene3D" id="2.60.40.10">
    <property type="entry name" value="Immunoglobulins"/>
    <property type="match status" value="1"/>
</dbReference>
<dbReference type="SUPFAM" id="SSF48726">
    <property type="entry name" value="Immunoglobulin"/>
    <property type="match status" value="1"/>
</dbReference>
<dbReference type="Proteomes" id="UP001209878">
    <property type="component" value="Unassembled WGS sequence"/>
</dbReference>
<keyword evidence="1" id="KW-0732">Signal</keyword>
<dbReference type="InterPro" id="IPR013783">
    <property type="entry name" value="Ig-like_fold"/>
</dbReference>
<evidence type="ECO:0000256" key="1">
    <source>
        <dbReference type="SAM" id="SignalP"/>
    </source>
</evidence>
<gene>
    <name evidence="2" type="ORF">NP493_1811g00012</name>
</gene>
<evidence type="ECO:0000313" key="2">
    <source>
        <dbReference type="EMBL" id="KAK2158278.1"/>
    </source>
</evidence>
<feature type="signal peptide" evidence="1">
    <location>
        <begin position="1"/>
        <end position="26"/>
    </location>
</feature>
<proteinExistence type="predicted"/>
<protein>
    <recommendedName>
        <fullName evidence="4">Immunoglobulin V-set domain-containing protein</fullName>
    </recommendedName>
</protein>
<organism evidence="2 3">
    <name type="scientific">Ridgeia piscesae</name>
    <name type="common">Tubeworm</name>
    <dbReference type="NCBI Taxonomy" id="27915"/>
    <lineage>
        <taxon>Eukaryota</taxon>
        <taxon>Metazoa</taxon>
        <taxon>Spiralia</taxon>
        <taxon>Lophotrochozoa</taxon>
        <taxon>Annelida</taxon>
        <taxon>Polychaeta</taxon>
        <taxon>Sedentaria</taxon>
        <taxon>Canalipalpata</taxon>
        <taxon>Sabellida</taxon>
        <taxon>Siboglinidae</taxon>
        <taxon>Ridgeia</taxon>
    </lineage>
</organism>
<keyword evidence="3" id="KW-1185">Reference proteome</keyword>
<comment type="caution">
    <text evidence="2">The sequence shown here is derived from an EMBL/GenBank/DDBJ whole genome shotgun (WGS) entry which is preliminary data.</text>
</comment>